<keyword evidence="1" id="KW-1133">Transmembrane helix</keyword>
<evidence type="ECO:0000256" key="1">
    <source>
        <dbReference type="SAM" id="Phobius"/>
    </source>
</evidence>
<feature type="transmembrane region" description="Helical" evidence="1">
    <location>
        <begin position="86"/>
        <end position="107"/>
    </location>
</feature>
<dbReference type="RefSeq" id="WP_108948495.1">
    <property type="nucleotide sequence ID" value="NZ_CP022187.1"/>
</dbReference>
<accession>A0A2U8GM99</accession>
<sequence length="312" mass="32262">MDAIALFFVLGFAARLARSDLKLPAQLYEALSIYLLLAIGLKGGMELAKQSPMDVLPQAVAVIALGIVIPLVAFPILHKLGRLDRFNAASIAGHYGSVSVVTFAVGIDYLSARQLAYEPYLPLFLVLLEMPGIAVGVLLARLGGNTGSVRWGPLLHEIFLGKSMVLLAGGLLIGWAAGPKGLAPLEPFFFGLFKGALCLFLLEMGLVAAAQAGALRTSGAFLAGFAIVMPILSAVFGTVVGTAIGLSAGGTLLLATLAASASYIAAPAAMRIAVPEANPGLSITAALVITFPFNILVGIPLYHYIVGLIHGS</sequence>
<feature type="transmembrane region" description="Helical" evidence="1">
    <location>
        <begin position="188"/>
        <end position="209"/>
    </location>
</feature>
<reference evidence="2 3" key="1">
    <citation type="submission" date="2017-06" db="EMBL/GenBank/DDBJ databases">
        <title>Azoarcus.</title>
        <authorList>
            <person name="Woo J.-H."/>
            <person name="Kim H.-S."/>
        </authorList>
    </citation>
    <scope>NUCLEOTIDE SEQUENCE [LARGE SCALE GENOMIC DNA]</scope>
    <source>
        <strain evidence="2 3">TSPY31</strain>
    </source>
</reference>
<dbReference type="EMBL" id="CP022187">
    <property type="protein sequence ID" value="AWI74787.1"/>
    <property type="molecule type" value="Genomic_DNA"/>
</dbReference>
<dbReference type="KEGG" id="acom:CEW83_05790"/>
<keyword evidence="1" id="KW-0472">Membrane</keyword>
<dbReference type="PANTHER" id="PTHR40400:SF1">
    <property type="entry name" value="SLR1512 PROTEIN"/>
    <property type="match status" value="1"/>
</dbReference>
<proteinExistence type="predicted"/>
<feature type="transmembrane region" description="Helical" evidence="1">
    <location>
        <begin position="252"/>
        <end position="274"/>
    </location>
</feature>
<dbReference type="Pfam" id="PF05982">
    <property type="entry name" value="Sbt_1"/>
    <property type="match status" value="1"/>
</dbReference>
<keyword evidence="1" id="KW-0812">Transmembrane</keyword>
<name>A0A2U8GM99_9RHOO</name>
<evidence type="ECO:0000313" key="3">
    <source>
        <dbReference type="Proteomes" id="UP000244930"/>
    </source>
</evidence>
<feature type="transmembrane region" description="Helical" evidence="1">
    <location>
        <begin position="154"/>
        <end position="176"/>
    </location>
</feature>
<dbReference type="AlphaFoldDB" id="A0A2U8GM99"/>
<dbReference type="InterPro" id="IPR010293">
    <property type="entry name" value="Sbt_1"/>
</dbReference>
<keyword evidence="3" id="KW-1185">Reference proteome</keyword>
<feature type="transmembrane region" description="Helical" evidence="1">
    <location>
        <begin position="281"/>
        <end position="305"/>
    </location>
</feature>
<feature type="transmembrane region" description="Helical" evidence="1">
    <location>
        <begin position="55"/>
        <end position="74"/>
    </location>
</feature>
<feature type="transmembrane region" description="Helical" evidence="1">
    <location>
        <begin position="119"/>
        <end position="142"/>
    </location>
</feature>
<dbReference type="PANTHER" id="PTHR40400">
    <property type="entry name" value="SLR1512 PROTEIN"/>
    <property type="match status" value="1"/>
</dbReference>
<feature type="transmembrane region" description="Helical" evidence="1">
    <location>
        <begin position="221"/>
        <end position="246"/>
    </location>
</feature>
<protein>
    <submittedName>
        <fullName evidence="2">Sodium-dependent bicarbonate transport family permease</fullName>
    </submittedName>
</protein>
<gene>
    <name evidence="2" type="ORF">CEW83_05790</name>
</gene>
<evidence type="ECO:0000313" key="2">
    <source>
        <dbReference type="EMBL" id="AWI74787.1"/>
    </source>
</evidence>
<dbReference type="Proteomes" id="UP000244930">
    <property type="component" value="Chromosome"/>
</dbReference>
<organism evidence="2 3">
    <name type="scientific">Parazoarcus communis</name>
    <dbReference type="NCBI Taxonomy" id="41977"/>
    <lineage>
        <taxon>Bacteria</taxon>
        <taxon>Pseudomonadati</taxon>
        <taxon>Pseudomonadota</taxon>
        <taxon>Betaproteobacteria</taxon>
        <taxon>Rhodocyclales</taxon>
        <taxon>Zoogloeaceae</taxon>
        <taxon>Parazoarcus</taxon>
    </lineage>
</organism>